<dbReference type="GO" id="GO:0005737">
    <property type="term" value="C:cytoplasm"/>
    <property type="evidence" value="ECO:0007669"/>
    <property type="project" value="UniProtKB-SubCell"/>
</dbReference>
<name>A0A8J2VHY3_9BACL</name>
<feature type="binding site" evidence="4">
    <location>
        <position position="201"/>
    </location>
    <ligand>
        <name>[4Fe-4S] cluster</name>
        <dbReference type="ChEBI" id="CHEBI:49883"/>
    </ligand>
</feature>
<dbReference type="HAMAP" id="MF_00063">
    <property type="entry name" value="CysH"/>
    <property type="match status" value="1"/>
</dbReference>
<dbReference type="Proteomes" id="UP000625210">
    <property type="component" value="Unassembled WGS sequence"/>
</dbReference>
<evidence type="ECO:0000256" key="2">
    <source>
        <dbReference type="ARBA" id="ARBA00023002"/>
    </source>
</evidence>
<comment type="pathway">
    <text evidence="3 4">Sulfur metabolism; hydrogen sulfide biosynthesis; sulfite from sulfate.</text>
</comment>
<keyword evidence="4" id="KW-0411">Iron-sulfur</keyword>
<comment type="catalytic activity">
    <reaction evidence="4">
        <text>[thioredoxin]-disulfide + sulfite + AMP + 2 H(+) = adenosine 5'-phosphosulfate + [thioredoxin]-dithiol</text>
        <dbReference type="Rhea" id="RHEA:21976"/>
        <dbReference type="Rhea" id="RHEA-COMP:10698"/>
        <dbReference type="Rhea" id="RHEA-COMP:10700"/>
        <dbReference type="ChEBI" id="CHEBI:15378"/>
        <dbReference type="ChEBI" id="CHEBI:17359"/>
        <dbReference type="ChEBI" id="CHEBI:29950"/>
        <dbReference type="ChEBI" id="CHEBI:50058"/>
        <dbReference type="ChEBI" id="CHEBI:58243"/>
        <dbReference type="ChEBI" id="CHEBI:456215"/>
        <dbReference type="EC" id="1.8.4.10"/>
    </reaction>
</comment>
<dbReference type="GO" id="GO:0019379">
    <property type="term" value="P:sulfate assimilation, phosphoadenylyl sulfate reduction by phosphoadenylyl-sulfate reductase (thioredoxin)"/>
    <property type="evidence" value="ECO:0007669"/>
    <property type="project" value="UniProtKB-UniRule"/>
</dbReference>
<comment type="function">
    <text evidence="4">Catalyzes the formation of sulfite from adenosine 5'-phosphosulfate (APS) using thioredoxin as an electron donor.</text>
</comment>
<dbReference type="RefSeq" id="WP_188647895.1">
    <property type="nucleotide sequence ID" value="NZ_BMHQ01000007.1"/>
</dbReference>
<dbReference type="InterPro" id="IPR014729">
    <property type="entry name" value="Rossmann-like_a/b/a_fold"/>
</dbReference>
<evidence type="ECO:0000256" key="4">
    <source>
        <dbReference type="HAMAP-Rule" id="MF_00063"/>
    </source>
</evidence>
<keyword evidence="2 4" id="KW-0560">Oxidoreductase</keyword>
<sequence>MSLREYTRQWNEQVQGKSAADVIRFAADRVDGPVALGCSFGAEDVALVHMVTQLERKVDIFYLDTNLHFQQTYETRDRLAQRYGCRFIQVLPALTLKEQAEQYGKSLWLRDPDACCRLRKVEPLRWILGKYKAWITGVRQEQSPTRADTDLIEWDPVFDLVKINPLAYWNSEHVWRYIRKHDIPYNPLHDQYYPSIGCFPCTRPVKPGEDLRSGRWSGFSKTECGLHQRADTVTKK</sequence>
<comment type="caution">
    <text evidence="6">The sequence shown here is derived from an EMBL/GenBank/DDBJ whole genome shotgun (WGS) entry which is preliminary data.</text>
</comment>
<dbReference type="SUPFAM" id="SSF52402">
    <property type="entry name" value="Adenine nucleotide alpha hydrolases-like"/>
    <property type="match status" value="1"/>
</dbReference>
<reference evidence="6" key="1">
    <citation type="journal article" date="2014" name="Int. J. Syst. Evol. Microbiol.">
        <title>Complete genome sequence of Corynebacterium casei LMG S-19264T (=DSM 44701T), isolated from a smear-ripened cheese.</title>
        <authorList>
            <consortium name="US DOE Joint Genome Institute (JGI-PGF)"/>
            <person name="Walter F."/>
            <person name="Albersmeier A."/>
            <person name="Kalinowski J."/>
            <person name="Ruckert C."/>
        </authorList>
    </citation>
    <scope>NUCLEOTIDE SEQUENCE</scope>
    <source>
        <strain evidence="6">CGMCC 1.15179</strain>
    </source>
</reference>
<gene>
    <name evidence="4 6" type="primary">cysH</name>
    <name evidence="6" type="ORF">GCM10011571_21500</name>
</gene>
<proteinExistence type="inferred from homology"/>
<keyword evidence="4" id="KW-0408">Iron</keyword>
<organism evidence="6 7">
    <name type="scientific">Marinithermofilum abyssi</name>
    <dbReference type="NCBI Taxonomy" id="1571185"/>
    <lineage>
        <taxon>Bacteria</taxon>
        <taxon>Bacillati</taxon>
        <taxon>Bacillota</taxon>
        <taxon>Bacilli</taxon>
        <taxon>Bacillales</taxon>
        <taxon>Thermoactinomycetaceae</taxon>
        <taxon>Marinithermofilum</taxon>
    </lineage>
</organism>
<reference evidence="6" key="2">
    <citation type="submission" date="2020-09" db="EMBL/GenBank/DDBJ databases">
        <authorList>
            <person name="Sun Q."/>
            <person name="Zhou Y."/>
        </authorList>
    </citation>
    <scope>NUCLEOTIDE SEQUENCE</scope>
    <source>
        <strain evidence="6">CGMCC 1.15179</strain>
    </source>
</reference>
<accession>A0A8J2VHY3</accession>
<dbReference type="AlphaFoldDB" id="A0A8J2VHY3"/>
<feature type="binding site" evidence="4">
    <location>
        <position position="116"/>
    </location>
    <ligand>
        <name>[4Fe-4S] cluster</name>
        <dbReference type="ChEBI" id="CHEBI:49883"/>
    </ligand>
</feature>
<keyword evidence="7" id="KW-1185">Reference proteome</keyword>
<feature type="domain" description="Phosphoadenosine phosphosulphate reductase" evidence="5">
    <location>
        <begin position="35"/>
        <end position="204"/>
    </location>
</feature>
<keyword evidence="4" id="KW-0963">Cytoplasm</keyword>
<evidence type="ECO:0000259" key="5">
    <source>
        <dbReference type="Pfam" id="PF01507"/>
    </source>
</evidence>
<comment type="subcellular location">
    <subcellularLocation>
        <location evidence="4">Cytoplasm</location>
    </subcellularLocation>
</comment>
<dbReference type="EC" id="1.8.4.10" evidence="4"/>
<evidence type="ECO:0000313" key="6">
    <source>
        <dbReference type="EMBL" id="GGE19261.1"/>
    </source>
</evidence>
<dbReference type="PANTHER" id="PTHR46509">
    <property type="entry name" value="PHOSPHOADENOSINE PHOSPHOSULFATE REDUCTASE"/>
    <property type="match status" value="1"/>
</dbReference>
<dbReference type="EMBL" id="BMHQ01000007">
    <property type="protein sequence ID" value="GGE19261.1"/>
    <property type="molecule type" value="Genomic_DNA"/>
</dbReference>
<comment type="similarity">
    <text evidence="1 4">Belongs to the PAPS reductase family. CysH subfamily.</text>
</comment>
<feature type="binding site" evidence="4">
    <location>
        <position position="198"/>
    </location>
    <ligand>
        <name>[4Fe-4S] cluster</name>
        <dbReference type="ChEBI" id="CHEBI:49883"/>
    </ligand>
</feature>
<comment type="cofactor">
    <cofactor evidence="4">
        <name>[4Fe-4S] cluster</name>
        <dbReference type="ChEBI" id="CHEBI:49883"/>
    </cofactor>
    <text evidence="4">Binds 1 [4Fe-4S] cluster per subunit.</text>
</comment>
<dbReference type="GO" id="GO:0004604">
    <property type="term" value="F:phosphoadenylyl-sulfate reductase (thioredoxin) activity"/>
    <property type="evidence" value="ECO:0007669"/>
    <property type="project" value="UniProtKB-UniRule"/>
</dbReference>
<evidence type="ECO:0000313" key="7">
    <source>
        <dbReference type="Proteomes" id="UP000625210"/>
    </source>
</evidence>
<protein>
    <recommendedName>
        <fullName evidence="4">Adenosine 5'-phosphosulfate reductase</fullName>
        <shortName evidence="4">APS reductase</shortName>
        <ecNumber evidence="4">1.8.4.10</ecNumber>
    </recommendedName>
    <alternativeName>
        <fullName evidence="4">5'-adenylylsulfate reductase</fullName>
    </alternativeName>
    <alternativeName>
        <fullName evidence="4">Thioredoxin-dependent 5'-adenylylsulfate reductase</fullName>
    </alternativeName>
</protein>
<dbReference type="GO" id="GO:0043866">
    <property type="term" value="F:adenylyl-sulfate reductase (thioredoxin) activity"/>
    <property type="evidence" value="ECO:0007669"/>
    <property type="project" value="UniProtKB-EC"/>
</dbReference>
<dbReference type="GO" id="GO:0046872">
    <property type="term" value="F:metal ion binding"/>
    <property type="evidence" value="ECO:0007669"/>
    <property type="project" value="UniProtKB-KW"/>
</dbReference>
<dbReference type="Pfam" id="PF01507">
    <property type="entry name" value="PAPS_reduct"/>
    <property type="match status" value="1"/>
</dbReference>
<keyword evidence="4" id="KW-0479">Metal-binding</keyword>
<feature type="binding site" evidence="4">
    <location>
        <position position="115"/>
    </location>
    <ligand>
        <name>[4Fe-4S] cluster</name>
        <dbReference type="ChEBI" id="CHEBI:49883"/>
    </ligand>
</feature>
<evidence type="ECO:0000256" key="3">
    <source>
        <dbReference type="ARBA" id="ARBA00024327"/>
    </source>
</evidence>
<dbReference type="PIRSF" id="PIRSF000857">
    <property type="entry name" value="PAPS_reductase"/>
    <property type="match status" value="1"/>
</dbReference>
<dbReference type="CDD" id="cd23945">
    <property type="entry name" value="PAPS_reductase"/>
    <property type="match status" value="1"/>
</dbReference>
<dbReference type="InterPro" id="IPR002500">
    <property type="entry name" value="PAPS_reduct_dom"/>
</dbReference>
<dbReference type="Gene3D" id="3.40.50.620">
    <property type="entry name" value="HUPs"/>
    <property type="match status" value="1"/>
</dbReference>
<feature type="active site" description="Nucleophile; cysteine thiosulfonate intermediate" evidence="4">
    <location>
        <position position="224"/>
    </location>
</feature>
<dbReference type="NCBIfam" id="TIGR00434">
    <property type="entry name" value="cysH"/>
    <property type="match status" value="1"/>
</dbReference>
<evidence type="ECO:0000256" key="1">
    <source>
        <dbReference type="ARBA" id="ARBA00009732"/>
    </source>
</evidence>
<dbReference type="NCBIfam" id="NF002537">
    <property type="entry name" value="PRK02090.1"/>
    <property type="match status" value="1"/>
</dbReference>
<dbReference type="PANTHER" id="PTHR46509:SF1">
    <property type="entry name" value="PHOSPHOADENOSINE PHOSPHOSULFATE REDUCTASE"/>
    <property type="match status" value="1"/>
</dbReference>
<dbReference type="GO" id="GO:0051539">
    <property type="term" value="F:4 iron, 4 sulfur cluster binding"/>
    <property type="evidence" value="ECO:0007669"/>
    <property type="project" value="UniProtKB-UniRule"/>
</dbReference>
<dbReference type="InterPro" id="IPR004511">
    <property type="entry name" value="PAPS/APS_Rdtase"/>
</dbReference>
<dbReference type="GO" id="GO:0070814">
    <property type="term" value="P:hydrogen sulfide biosynthetic process"/>
    <property type="evidence" value="ECO:0007669"/>
    <property type="project" value="UniProtKB-UniRule"/>
</dbReference>